<reference evidence="1 2" key="1">
    <citation type="journal article" date="2013" name="Genome Biol. Evol.">
        <title>Genomes of Stigonematalean cyanobacteria (subsection V) and the evolution of oxygenic photosynthesis from prokaryotes to plastids.</title>
        <authorList>
            <person name="Dagan T."/>
            <person name="Roettger M."/>
            <person name="Stucken K."/>
            <person name="Landan G."/>
            <person name="Koch R."/>
            <person name="Major P."/>
            <person name="Gould S.B."/>
            <person name="Goremykin V.V."/>
            <person name="Rippka R."/>
            <person name="Tandeau de Marsac N."/>
            <person name="Gugger M."/>
            <person name="Lockhart P.J."/>
            <person name="Allen J.F."/>
            <person name="Brune I."/>
            <person name="Maus I."/>
            <person name="Puhler A."/>
            <person name="Martin W.F."/>
        </authorList>
    </citation>
    <scope>NUCLEOTIDE SEQUENCE [LARGE SCALE GENOMIC DNA]</scope>
    <source>
        <strain evidence="1 2">PCC 7110</strain>
    </source>
</reference>
<dbReference type="EMBL" id="ANNX02000012">
    <property type="protein sequence ID" value="KYC43643.1"/>
    <property type="molecule type" value="Genomic_DNA"/>
</dbReference>
<organism evidence="1 2">
    <name type="scientific">Scytonema hofmannii PCC 7110</name>
    <dbReference type="NCBI Taxonomy" id="128403"/>
    <lineage>
        <taxon>Bacteria</taxon>
        <taxon>Bacillati</taxon>
        <taxon>Cyanobacteriota</taxon>
        <taxon>Cyanophyceae</taxon>
        <taxon>Nostocales</taxon>
        <taxon>Scytonemataceae</taxon>
        <taxon>Scytonema</taxon>
    </lineage>
</organism>
<accession>A0A139XG61</accession>
<dbReference type="RefSeq" id="WP_017742238.1">
    <property type="nucleotide sequence ID" value="NZ_KQ976354.1"/>
</dbReference>
<dbReference type="Proteomes" id="UP000076925">
    <property type="component" value="Unassembled WGS sequence"/>
</dbReference>
<gene>
    <name evidence="1" type="ORF">WA1_00265</name>
</gene>
<sequence length="309" mass="35409">MPLSLPNLDDRTYNDLVAEALNLIPTYAPEWTNHNPSDPGITLIEMFAHITEMLLYRQNRITQQNIQMFLRLLNNPEWQPGEDLQRDVQDTVLNLRQHDRVVTCEDFEEIALASDPNVARAYCVPRRNLESENSLDRSVNRPGHISVIVIPQSQDPIPQPTPELLQLIKDNLEPRRLLTTRVHVVGPRYFPVGIRLTLVLKRDAIESKTHDAAISALKKFFDPLMGGSQGKGWSFGRNVYVSEIYQLLDNLSGVDYVTRTNDRDELIVVDRSRLVQQSEELVAVEIRPEELVEFRLDTSEITIKSPLQL</sequence>
<name>A0A139XG61_9CYAN</name>
<protein>
    <submittedName>
        <fullName evidence="1">Uncharacterized protein</fullName>
    </submittedName>
</protein>
<evidence type="ECO:0000313" key="1">
    <source>
        <dbReference type="EMBL" id="KYC43643.1"/>
    </source>
</evidence>
<proteinExistence type="predicted"/>
<dbReference type="AlphaFoldDB" id="A0A139XG61"/>
<dbReference type="STRING" id="128403.WA1_00265"/>
<comment type="caution">
    <text evidence="1">The sequence shown here is derived from an EMBL/GenBank/DDBJ whole genome shotgun (WGS) entry which is preliminary data.</text>
</comment>
<keyword evidence="2" id="KW-1185">Reference proteome</keyword>
<evidence type="ECO:0000313" key="2">
    <source>
        <dbReference type="Proteomes" id="UP000076925"/>
    </source>
</evidence>
<dbReference type="OrthoDB" id="9027184at2"/>